<name>A0AA44BPX4_CLOBO</name>
<sequence length="111" mass="13015">MITNNDKRSDKFYPMNHKLFNKCVTFALRNGDRKVSYCKIKDGVLYGGMADSLEDALEWCKVFYEKDNSFDLSIGDFREKVSIWSTKDILHEIGAIPDEEYNKYIDNLRID</sequence>
<dbReference type="AlphaFoldDB" id="A0AA44BPX4"/>
<organism evidence="1 2">
    <name type="scientific">Clostridium botulinum</name>
    <dbReference type="NCBI Taxonomy" id="1491"/>
    <lineage>
        <taxon>Bacteria</taxon>
        <taxon>Bacillati</taxon>
        <taxon>Bacillota</taxon>
        <taxon>Clostridia</taxon>
        <taxon>Eubacteriales</taxon>
        <taxon>Clostridiaceae</taxon>
        <taxon>Clostridium</taxon>
    </lineage>
</organism>
<comment type="caution">
    <text evidence="1">The sequence shown here is derived from an EMBL/GenBank/DDBJ whole genome shotgun (WGS) entry which is preliminary data.</text>
</comment>
<accession>A0AA44BPX4</accession>
<evidence type="ECO:0000313" key="1">
    <source>
        <dbReference type="EMBL" id="NFI22882.1"/>
    </source>
</evidence>
<proteinExistence type="predicted"/>
<reference evidence="1 2" key="1">
    <citation type="submission" date="2019-04" db="EMBL/GenBank/DDBJ databases">
        <title>Genome sequencing of Clostridium botulinum Groups I-IV and Clostridium butyricum.</title>
        <authorList>
            <person name="Brunt J."/>
            <person name="Van Vliet A.H.M."/>
            <person name="Stringer S.C."/>
            <person name="Carter A.T."/>
            <person name="Peck M.W."/>
        </authorList>
    </citation>
    <scope>NUCLEOTIDE SEQUENCE [LARGE SCALE GENOMIC DNA]</scope>
    <source>
        <strain evidence="1 2">IFR 15/034</strain>
    </source>
</reference>
<gene>
    <name evidence="1" type="ORF">FC964_16240</name>
</gene>
<dbReference type="Proteomes" id="UP000482543">
    <property type="component" value="Unassembled WGS sequence"/>
</dbReference>
<dbReference type="EMBL" id="SWRJ01000006">
    <property type="protein sequence ID" value="NFI22882.1"/>
    <property type="molecule type" value="Genomic_DNA"/>
</dbReference>
<evidence type="ECO:0000313" key="2">
    <source>
        <dbReference type="Proteomes" id="UP000482543"/>
    </source>
</evidence>
<protein>
    <submittedName>
        <fullName evidence="1">Uncharacterized protein</fullName>
    </submittedName>
</protein>